<dbReference type="Pfam" id="PF24494">
    <property type="entry name" value="DUF7587"/>
    <property type="match status" value="1"/>
</dbReference>
<feature type="domain" description="DUF7587" evidence="1">
    <location>
        <begin position="25"/>
        <end position="129"/>
    </location>
</feature>
<accession>A0AAD4I1L7</accession>
<sequence>MAFRSYRKARGPYRSYRKARDSKLSFVFENHSKREEFARSLREHFNLGSEGDSPFIPVYSDENAAIKQAQRLKAEGKQDVTITEIDMRPSKGRVQYRDARKLAKKYGCRTWENSEHEWLFLHCIPEWAVKYCRPA</sequence>
<evidence type="ECO:0000313" key="3">
    <source>
        <dbReference type="Proteomes" id="UP001197093"/>
    </source>
</evidence>
<name>A0AAD4I1L7_9PEZI</name>
<organism evidence="2 3">
    <name type="scientific">Staphylotrichum longicolle</name>
    <dbReference type="NCBI Taxonomy" id="669026"/>
    <lineage>
        <taxon>Eukaryota</taxon>
        <taxon>Fungi</taxon>
        <taxon>Dikarya</taxon>
        <taxon>Ascomycota</taxon>
        <taxon>Pezizomycotina</taxon>
        <taxon>Sordariomycetes</taxon>
        <taxon>Sordariomycetidae</taxon>
        <taxon>Sordariales</taxon>
        <taxon>Chaetomiaceae</taxon>
        <taxon>Staphylotrichum</taxon>
    </lineage>
</organism>
<dbReference type="AlphaFoldDB" id="A0AAD4I1L7"/>
<evidence type="ECO:0000259" key="1">
    <source>
        <dbReference type="Pfam" id="PF24494"/>
    </source>
</evidence>
<proteinExistence type="predicted"/>
<dbReference type="Proteomes" id="UP001197093">
    <property type="component" value="Unassembled WGS sequence"/>
</dbReference>
<protein>
    <recommendedName>
        <fullName evidence="1">DUF7587 domain-containing protein</fullName>
    </recommendedName>
</protein>
<dbReference type="InterPro" id="IPR056009">
    <property type="entry name" value="DUF7587"/>
</dbReference>
<dbReference type="EMBL" id="JAHCVI010000001">
    <property type="protein sequence ID" value="KAG7290385.1"/>
    <property type="molecule type" value="Genomic_DNA"/>
</dbReference>
<comment type="caution">
    <text evidence="2">The sequence shown here is derived from an EMBL/GenBank/DDBJ whole genome shotgun (WGS) entry which is preliminary data.</text>
</comment>
<evidence type="ECO:0000313" key="2">
    <source>
        <dbReference type="EMBL" id="KAG7290385.1"/>
    </source>
</evidence>
<keyword evidence="3" id="KW-1185">Reference proteome</keyword>
<reference evidence="2" key="1">
    <citation type="submission" date="2023-02" db="EMBL/GenBank/DDBJ databases">
        <authorList>
            <person name="Palmer J.M."/>
        </authorList>
    </citation>
    <scope>NUCLEOTIDE SEQUENCE</scope>
    <source>
        <strain evidence="2">FW57</strain>
    </source>
</reference>
<gene>
    <name evidence="2" type="ORF">NEMBOFW57_000385</name>
</gene>